<evidence type="ECO:0000256" key="1">
    <source>
        <dbReference type="SAM" id="Phobius"/>
    </source>
</evidence>
<keyword evidence="1" id="KW-1133">Transmembrane helix</keyword>
<proteinExistence type="predicted"/>
<accession>A0A1T4Z6G6</accession>
<feature type="transmembrane region" description="Helical" evidence="1">
    <location>
        <begin position="170"/>
        <end position="191"/>
    </location>
</feature>
<keyword evidence="1" id="KW-0812">Transmembrane</keyword>
<organism evidence="2 3">
    <name type="scientific">Prosthecobacter debontii</name>
    <dbReference type="NCBI Taxonomy" id="48467"/>
    <lineage>
        <taxon>Bacteria</taxon>
        <taxon>Pseudomonadati</taxon>
        <taxon>Verrucomicrobiota</taxon>
        <taxon>Verrucomicrobiia</taxon>
        <taxon>Verrucomicrobiales</taxon>
        <taxon>Verrucomicrobiaceae</taxon>
        <taxon>Prosthecobacter</taxon>
    </lineage>
</organism>
<dbReference type="STRING" id="48467.SAMN02745166_05101"/>
<dbReference type="OrthoDB" id="190802at2"/>
<dbReference type="RefSeq" id="WP_078816199.1">
    <property type="nucleotide sequence ID" value="NZ_FUYE01000034.1"/>
</dbReference>
<sequence>MEAVNIQFAPATGTEEEWNEAYARLADYFRSYQLHNRIRRTQLILETLRRAADAHRKDPSRTPTAHSIEQARVMAREWLAVIYSDMNLNESQLEAAGRLGFHLSGGPARWPNFFLDKDNIPKDMTEAMRAAVRTSGPGMQVSKMTPRDMDLGIVSEVAEDTFDRLGRHPILRYSILIGIVGGVLGYLYFLLG</sequence>
<dbReference type="EMBL" id="FUYE01000034">
    <property type="protein sequence ID" value="SKB09155.1"/>
    <property type="molecule type" value="Genomic_DNA"/>
</dbReference>
<gene>
    <name evidence="2" type="ORF">SAMN02745166_05101</name>
</gene>
<name>A0A1T4Z6G6_9BACT</name>
<evidence type="ECO:0000313" key="3">
    <source>
        <dbReference type="Proteomes" id="UP000190774"/>
    </source>
</evidence>
<dbReference type="AlphaFoldDB" id="A0A1T4Z6G6"/>
<protein>
    <submittedName>
        <fullName evidence="2">Uncharacterized protein</fullName>
    </submittedName>
</protein>
<keyword evidence="1" id="KW-0472">Membrane</keyword>
<keyword evidence="3" id="KW-1185">Reference proteome</keyword>
<dbReference type="Proteomes" id="UP000190774">
    <property type="component" value="Unassembled WGS sequence"/>
</dbReference>
<evidence type="ECO:0000313" key="2">
    <source>
        <dbReference type="EMBL" id="SKB09155.1"/>
    </source>
</evidence>
<reference evidence="3" key="1">
    <citation type="submission" date="2017-02" db="EMBL/GenBank/DDBJ databases">
        <authorList>
            <person name="Varghese N."/>
            <person name="Submissions S."/>
        </authorList>
    </citation>
    <scope>NUCLEOTIDE SEQUENCE [LARGE SCALE GENOMIC DNA]</scope>
    <source>
        <strain evidence="3">ATCC 700200</strain>
    </source>
</reference>